<gene>
    <name evidence="2" type="ORF">Q9312_07695</name>
</gene>
<dbReference type="Proteomes" id="UP001239782">
    <property type="component" value="Chromosome"/>
</dbReference>
<name>A0AA51RVY9_9GAMM</name>
<dbReference type="AlphaFoldDB" id="A0AA51RVY9"/>
<dbReference type="RefSeq" id="WP_309204014.1">
    <property type="nucleotide sequence ID" value="NZ_CP133548.1"/>
</dbReference>
<sequence length="156" mass="17300">MGYDVHITRKEDWFEDGDDISIEEWKAYLKEDKDMRLDNYAEAQVGEGETLRVDSDGLAVWTAYSGHEEGGNMAWFDYQQGNITVKNPDDEILNKMIAISHAFNAKVQGDDGETYPIQEVSGNSTPSQSTGSFLPLVIGGGVIIVIAMVWLAFKSS</sequence>
<protein>
    <submittedName>
        <fullName evidence="2">Uncharacterized protein</fullName>
    </submittedName>
</protein>
<keyword evidence="1" id="KW-0812">Transmembrane</keyword>
<reference evidence="2 3" key="1">
    <citation type="submission" date="2023-08" db="EMBL/GenBank/DDBJ databases">
        <title>Pleionea litopenaei sp. nov., isolated from stomach of juvenile Litopenaeus vannamei.</title>
        <authorList>
            <person name="Rho A.M."/>
            <person name="Hwang C.Y."/>
        </authorList>
    </citation>
    <scope>NUCLEOTIDE SEQUENCE [LARGE SCALE GENOMIC DNA]</scope>
    <source>
        <strain evidence="2 3">HL-JVS1</strain>
    </source>
</reference>
<evidence type="ECO:0000256" key="1">
    <source>
        <dbReference type="SAM" id="Phobius"/>
    </source>
</evidence>
<evidence type="ECO:0000313" key="2">
    <source>
        <dbReference type="EMBL" id="WMS88791.1"/>
    </source>
</evidence>
<proteinExistence type="predicted"/>
<accession>A0AA51RVY9</accession>
<keyword evidence="1" id="KW-0472">Membrane</keyword>
<organism evidence="2 3">
    <name type="scientific">Pleionea litopenaei</name>
    <dbReference type="NCBI Taxonomy" id="3070815"/>
    <lineage>
        <taxon>Bacteria</taxon>
        <taxon>Pseudomonadati</taxon>
        <taxon>Pseudomonadota</taxon>
        <taxon>Gammaproteobacteria</taxon>
        <taxon>Oceanospirillales</taxon>
        <taxon>Pleioneaceae</taxon>
        <taxon>Pleionea</taxon>
    </lineage>
</organism>
<keyword evidence="3" id="KW-1185">Reference proteome</keyword>
<dbReference type="EMBL" id="CP133548">
    <property type="protein sequence ID" value="WMS88791.1"/>
    <property type="molecule type" value="Genomic_DNA"/>
</dbReference>
<keyword evidence="1" id="KW-1133">Transmembrane helix</keyword>
<dbReference type="KEGG" id="plei:Q9312_07695"/>
<feature type="transmembrane region" description="Helical" evidence="1">
    <location>
        <begin position="133"/>
        <end position="153"/>
    </location>
</feature>
<evidence type="ECO:0000313" key="3">
    <source>
        <dbReference type="Proteomes" id="UP001239782"/>
    </source>
</evidence>